<dbReference type="SUPFAM" id="SSF51556">
    <property type="entry name" value="Metallo-dependent hydrolases"/>
    <property type="match status" value="1"/>
</dbReference>
<sequence length="61" mass="7166">MFYDAPFKLCLDHFGAERILWSVDYPYVRRDNAWDYLANFGLEEAVLQAIAYANAERLYGI</sequence>
<dbReference type="GO" id="GO:0016787">
    <property type="term" value="F:hydrolase activity"/>
    <property type="evidence" value="ECO:0007669"/>
    <property type="project" value="UniProtKB-KW"/>
</dbReference>
<keyword evidence="2" id="KW-0378">Hydrolase</keyword>
<dbReference type="InterPro" id="IPR006680">
    <property type="entry name" value="Amidohydro-rel"/>
</dbReference>
<dbReference type="InterPro" id="IPR032466">
    <property type="entry name" value="Metal_Hydrolase"/>
</dbReference>
<organism evidence="2 3">
    <name type="scientific">Aerococcus sanguinicola</name>
    <dbReference type="NCBI Taxonomy" id="119206"/>
    <lineage>
        <taxon>Bacteria</taxon>
        <taxon>Bacillati</taxon>
        <taxon>Bacillota</taxon>
        <taxon>Bacilli</taxon>
        <taxon>Lactobacillales</taxon>
        <taxon>Aerococcaceae</taxon>
        <taxon>Aerococcus</taxon>
    </lineage>
</organism>
<reference evidence="2 3" key="1">
    <citation type="submission" date="2019-09" db="EMBL/GenBank/DDBJ databases">
        <title>Draft genome sequence assemblies of isolates from the urinary tract.</title>
        <authorList>
            <person name="Mores C.R."/>
            <person name="Putonti C."/>
            <person name="Wolfe A.J."/>
        </authorList>
    </citation>
    <scope>NUCLEOTIDE SEQUENCE [LARGE SCALE GENOMIC DNA]</scope>
    <source>
        <strain evidence="2 3">UMB623</strain>
    </source>
</reference>
<accession>A0A5N1GPN3</accession>
<gene>
    <name evidence="2" type="ORF">F6I03_02960</name>
</gene>
<evidence type="ECO:0000313" key="3">
    <source>
        <dbReference type="Proteomes" id="UP000327148"/>
    </source>
</evidence>
<protein>
    <submittedName>
        <fullName evidence="2">Amidohydrolase family protein</fullName>
    </submittedName>
</protein>
<dbReference type="Proteomes" id="UP000327148">
    <property type="component" value="Unassembled WGS sequence"/>
</dbReference>
<name>A0A5N1GPN3_9LACT</name>
<dbReference type="EMBL" id="VYWO01000001">
    <property type="protein sequence ID" value="KAA9302188.1"/>
    <property type="molecule type" value="Genomic_DNA"/>
</dbReference>
<proteinExistence type="predicted"/>
<evidence type="ECO:0000313" key="2">
    <source>
        <dbReference type="EMBL" id="KAA9302188.1"/>
    </source>
</evidence>
<dbReference type="RefSeq" id="WP_083290495.1">
    <property type="nucleotide sequence ID" value="NZ_VYWO01000001.1"/>
</dbReference>
<dbReference type="Pfam" id="PF04909">
    <property type="entry name" value="Amidohydro_2"/>
    <property type="match status" value="1"/>
</dbReference>
<evidence type="ECO:0000259" key="1">
    <source>
        <dbReference type="Pfam" id="PF04909"/>
    </source>
</evidence>
<dbReference type="Gene3D" id="3.20.20.140">
    <property type="entry name" value="Metal-dependent hydrolases"/>
    <property type="match status" value="1"/>
</dbReference>
<dbReference type="AlphaFoldDB" id="A0A5N1GPN3"/>
<comment type="caution">
    <text evidence="2">The sequence shown here is derived from an EMBL/GenBank/DDBJ whole genome shotgun (WGS) entry which is preliminary data.</text>
</comment>
<feature type="domain" description="Amidohydrolase-related" evidence="1">
    <location>
        <begin position="5"/>
        <end position="61"/>
    </location>
</feature>
<dbReference type="OrthoDB" id="9777673at2"/>